<reference evidence="2 3" key="1">
    <citation type="submission" date="2020-10" db="EMBL/GenBank/DDBJ databases">
        <title>Phylogeny of dyella-like bacteria.</title>
        <authorList>
            <person name="Fu J."/>
        </authorList>
    </citation>
    <scope>NUCLEOTIDE SEQUENCE [LARGE SCALE GENOMIC DNA]</scope>
    <source>
        <strain evidence="2 3">DHOB07</strain>
    </source>
</reference>
<keyword evidence="1" id="KW-0472">Membrane</keyword>
<feature type="transmembrane region" description="Helical" evidence="1">
    <location>
        <begin position="94"/>
        <end position="112"/>
    </location>
</feature>
<dbReference type="RefSeq" id="WP_284400798.1">
    <property type="nucleotide sequence ID" value="NZ_BSNQ01000009.1"/>
</dbReference>
<evidence type="ECO:0000313" key="3">
    <source>
        <dbReference type="Proteomes" id="UP001620405"/>
    </source>
</evidence>
<keyword evidence="3" id="KW-1185">Reference proteome</keyword>
<dbReference type="Proteomes" id="UP001620405">
    <property type="component" value="Unassembled WGS sequence"/>
</dbReference>
<dbReference type="EMBL" id="JADIKG010000012">
    <property type="protein sequence ID" value="MFK2873823.1"/>
    <property type="molecule type" value="Genomic_DNA"/>
</dbReference>
<keyword evidence="1" id="KW-1133">Transmembrane helix</keyword>
<organism evidence="2 3">
    <name type="scientific">Dyella lipolytica</name>
    <dbReference type="NCBI Taxonomy" id="1867835"/>
    <lineage>
        <taxon>Bacteria</taxon>
        <taxon>Pseudomonadati</taxon>
        <taxon>Pseudomonadota</taxon>
        <taxon>Gammaproteobacteria</taxon>
        <taxon>Lysobacterales</taxon>
        <taxon>Rhodanobacteraceae</taxon>
        <taxon>Dyella</taxon>
    </lineage>
</organism>
<protein>
    <submittedName>
        <fullName evidence="2">Uncharacterized protein</fullName>
    </submittedName>
</protein>
<sequence length="261" mass="28605">MDAHVPQRQGVVRLSLATQLHRWPGWLLAIGWALLLACMPWWIDLPLLLALAAAQVARVPRLHSYNGIIRRALRWGLAGLLVASYRALGGHALGLTLTLLAALIGFSLLVLLESWQDHKPQHSAATAAASPEWSDLALAPIGPSAAIIELKPPTWIMLEGPATRAPVDVALVAERRCRVGASTLVNDVEPQISITAGQGWIAFPITAGRGVVLYDRAHDRQYRLRGWQLYGWHDEEAWLTRGEDQAPLALSHVLGQDQVEE</sequence>
<comment type="caution">
    <text evidence="2">The sequence shown here is derived from an EMBL/GenBank/DDBJ whole genome shotgun (WGS) entry which is preliminary data.</text>
</comment>
<gene>
    <name evidence="2" type="ORF">ISP13_09795</name>
</gene>
<keyword evidence="1" id="KW-0812">Transmembrane</keyword>
<evidence type="ECO:0000256" key="1">
    <source>
        <dbReference type="SAM" id="Phobius"/>
    </source>
</evidence>
<feature type="transmembrane region" description="Helical" evidence="1">
    <location>
        <begin position="26"/>
        <end position="51"/>
    </location>
</feature>
<accession>A0ABW8IV17</accession>
<proteinExistence type="predicted"/>
<name>A0ABW8IV17_9GAMM</name>
<evidence type="ECO:0000313" key="2">
    <source>
        <dbReference type="EMBL" id="MFK2873823.1"/>
    </source>
</evidence>